<dbReference type="GeneID" id="54473783"/>
<dbReference type="PANTHER" id="PTHR43709:SF2">
    <property type="entry name" value="DUF453 DOMAIN PROTEIN (AFU_ORTHOLOGUE AFUA_6G00360)"/>
    <property type="match status" value="1"/>
</dbReference>
<dbReference type="OrthoDB" id="10267539at2759"/>
<dbReference type="SUPFAM" id="SSF54506">
    <property type="entry name" value="Diaminopimelate epimerase-like"/>
    <property type="match status" value="2"/>
</dbReference>
<dbReference type="InterPro" id="IPR007400">
    <property type="entry name" value="PrpF-like"/>
</dbReference>
<comment type="similarity">
    <text evidence="1">Belongs to the PrpF family.</text>
</comment>
<sequence>MPPRSDQISIPAAWIRGGSSNAVFYHEKDLPPEGPVRDRVLKRVMGTPDPIQIDGLGGTKAVTSKIAIVRPSTRPDADIDYIFAQSGVREDVIDYTANCGNISSGVGPFAIDEGLVREFREGRSVDADKIRTQEVRIYNTGTEKVLISHVPIDAEGYSVAEGEYTMAAVPGTGAPILMDYRETVGASRNKGLLPTGNPRDRIEVQGQRVEITIGDAGNLIVFVGAEEMGVSGHETAEHLTEKAGLLDRVREVRGKAACLVGLCRDWRKVDEESPFMPMLVILSGPPRGDYGEAHMSGRLFLDNMCHPSMAGTGAVSTAAMSRTKGTLVYDLVGQKAREKAVLNIAHPLGIIPVAVEVDEDSDLPTFANLSFIRTARRLMDGKVYVPRKVFEGDIKGVNGTNGVNGVNGHGHAGNGRG</sequence>
<organism evidence="3 4">
    <name type="scientific">Neohortaea acidophila</name>
    <dbReference type="NCBI Taxonomy" id="245834"/>
    <lineage>
        <taxon>Eukaryota</taxon>
        <taxon>Fungi</taxon>
        <taxon>Dikarya</taxon>
        <taxon>Ascomycota</taxon>
        <taxon>Pezizomycotina</taxon>
        <taxon>Dothideomycetes</taxon>
        <taxon>Dothideomycetidae</taxon>
        <taxon>Mycosphaerellales</taxon>
        <taxon>Teratosphaeriaceae</taxon>
        <taxon>Neohortaea</taxon>
    </lineage>
</organism>
<evidence type="ECO:0000313" key="4">
    <source>
        <dbReference type="Proteomes" id="UP000799767"/>
    </source>
</evidence>
<keyword evidence="2" id="KW-0413">Isomerase</keyword>
<name>A0A6A6Q451_9PEZI</name>
<keyword evidence="4" id="KW-1185">Reference proteome</keyword>
<dbReference type="PANTHER" id="PTHR43709">
    <property type="entry name" value="ACONITATE ISOMERASE-RELATED"/>
    <property type="match status" value="1"/>
</dbReference>
<evidence type="ECO:0000256" key="1">
    <source>
        <dbReference type="ARBA" id="ARBA00007673"/>
    </source>
</evidence>
<accession>A0A6A6Q451</accession>
<dbReference type="Pfam" id="PF04303">
    <property type="entry name" value="PrpF"/>
    <property type="match status" value="1"/>
</dbReference>
<dbReference type="GO" id="GO:0016853">
    <property type="term" value="F:isomerase activity"/>
    <property type="evidence" value="ECO:0007669"/>
    <property type="project" value="UniProtKB-KW"/>
</dbReference>
<dbReference type="Proteomes" id="UP000799767">
    <property type="component" value="Unassembled WGS sequence"/>
</dbReference>
<dbReference type="AlphaFoldDB" id="A0A6A6Q451"/>
<evidence type="ECO:0000256" key="2">
    <source>
        <dbReference type="ARBA" id="ARBA00023235"/>
    </source>
</evidence>
<gene>
    <name evidence="3" type="ORF">BDY17DRAFT_292184</name>
</gene>
<proteinExistence type="inferred from homology"/>
<evidence type="ECO:0000313" key="3">
    <source>
        <dbReference type="EMBL" id="KAF2486831.1"/>
    </source>
</evidence>
<protein>
    <submittedName>
        <fullName evidence="3">PrpF protein</fullName>
    </submittedName>
</protein>
<dbReference type="Gene3D" id="3.10.310.10">
    <property type="entry name" value="Diaminopimelate Epimerase, Chain A, domain 1"/>
    <property type="match status" value="2"/>
</dbReference>
<reference evidence="3" key="1">
    <citation type="journal article" date="2020" name="Stud. Mycol.">
        <title>101 Dothideomycetes genomes: a test case for predicting lifestyles and emergence of pathogens.</title>
        <authorList>
            <person name="Haridas S."/>
            <person name="Albert R."/>
            <person name="Binder M."/>
            <person name="Bloem J."/>
            <person name="Labutti K."/>
            <person name="Salamov A."/>
            <person name="Andreopoulos B."/>
            <person name="Baker S."/>
            <person name="Barry K."/>
            <person name="Bills G."/>
            <person name="Bluhm B."/>
            <person name="Cannon C."/>
            <person name="Castanera R."/>
            <person name="Culley D."/>
            <person name="Daum C."/>
            <person name="Ezra D."/>
            <person name="Gonzalez J."/>
            <person name="Henrissat B."/>
            <person name="Kuo A."/>
            <person name="Liang C."/>
            <person name="Lipzen A."/>
            <person name="Lutzoni F."/>
            <person name="Magnuson J."/>
            <person name="Mondo S."/>
            <person name="Nolan M."/>
            <person name="Ohm R."/>
            <person name="Pangilinan J."/>
            <person name="Park H.-J."/>
            <person name="Ramirez L."/>
            <person name="Alfaro M."/>
            <person name="Sun H."/>
            <person name="Tritt A."/>
            <person name="Yoshinaga Y."/>
            <person name="Zwiers L.-H."/>
            <person name="Turgeon B."/>
            <person name="Goodwin S."/>
            <person name="Spatafora J."/>
            <person name="Crous P."/>
            <person name="Grigoriev I."/>
        </authorList>
    </citation>
    <scope>NUCLEOTIDE SEQUENCE</scope>
    <source>
        <strain evidence="3">CBS 113389</strain>
    </source>
</reference>
<dbReference type="RefSeq" id="XP_033593400.1">
    <property type="nucleotide sequence ID" value="XM_033732781.1"/>
</dbReference>
<dbReference type="EMBL" id="MU001632">
    <property type="protein sequence ID" value="KAF2486831.1"/>
    <property type="molecule type" value="Genomic_DNA"/>
</dbReference>